<evidence type="ECO:0000256" key="1">
    <source>
        <dbReference type="SAM" id="Phobius"/>
    </source>
</evidence>
<comment type="caution">
    <text evidence="2">The sequence shown here is derived from an EMBL/GenBank/DDBJ whole genome shotgun (WGS) entry which is preliminary data.</text>
</comment>
<feature type="transmembrane region" description="Helical" evidence="1">
    <location>
        <begin position="61"/>
        <end position="83"/>
    </location>
</feature>
<protein>
    <submittedName>
        <fullName evidence="2">Uncharacterized protein</fullName>
    </submittedName>
</protein>
<gene>
    <name evidence="2" type="ORF">FHP06_00410</name>
</gene>
<keyword evidence="1" id="KW-0812">Transmembrane</keyword>
<evidence type="ECO:0000313" key="3">
    <source>
        <dbReference type="Proteomes" id="UP000321571"/>
    </source>
</evidence>
<evidence type="ECO:0000313" key="2">
    <source>
        <dbReference type="EMBL" id="TXL62744.1"/>
    </source>
</evidence>
<dbReference type="Proteomes" id="UP000321571">
    <property type="component" value="Unassembled WGS sequence"/>
</dbReference>
<dbReference type="OrthoDB" id="3748348at2"/>
<feature type="transmembrane region" description="Helical" evidence="1">
    <location>
        <begin position="12"/>
        <end position="30"/>
    </location>
</feature>
<dbReference type="RefSeq" id="WP_147682726.1">
    <property type="nucleotide sequence ID" value="NZ_VDUX01000001.1"/>
</dbReference>
<keyword evidence="1" id="KW-0472">Membrane</keyword>
<keyword evidence="1" id="KW-1133">Transmembrane helix</keyword>
<feature type="transmembrane region" description="Helical" evidence="1">
    <location>
        <begin position="36"/>
        <end position="54"/>
    </location>
</feature>
<name>A0A5C8NLM0_9ACTN</name>
<dbReference type="EMBL" id="VDUX01000001">
    <property type="protein sequence ID" value="TXL62744.1"/>
    <property type="molecule type" value="Genomic_DNA"/>
</dbReference>
<sequence length="87" mass="9737">MRLNLDRSGPWIAVAGLFVVLWLAISTVIYAPWWGVLLHVAVVAAYIPLVRSWARTKPSWCTWIPLFALVTWVGVNAVGVGLLDWHV</sequence>
<accession>A0A5C8NLM0</accession>
<reference evidence="2 3" key="1">
    <citation type="submission" date="2019-06" db="EMBL/GenBank/DDBJ databases">
        <title>Aeromicrobium sp. nov., isolated from a maize field.</title>
        <authorList>
            <person name="Lin S.-Y."/>
            <person name="Tsai C.-F."/>
            <person name="Young C.-C."/>
        </authorList>
    </citation>
    <scope>NUCLEOTIDE SEQUENCE [LARGE SCALE GENOMIC DNA]</scope>
    <source>
        <strain evidence="2 3">CC-CFT486</strain>
    </source>
</reference>
<dbReference type="AlphaFoldDB" id="A0A5C8NLM0"/>
<organism evidence="2 3">
    <name type="scientific">Aeromicrobium terrae</name>
    <dbReference type="NCBI Taxonomy" id="2498846"/>
    <lineage>
        <taxon>Bacteria</taxon>
        <taxon>Bacillati</taxon>
        <taxon>Actinomycetota</taxon>
        <taxon>Actinomycetes</taxon>
        <taxon>Propionibacteriales</taxon>
        <taxon>Nocardioidaceae</taxon>
        <taxon>Aeromicrobium</taxon>
    </lineage>
</organism>
<keyword evidence="3" id="KW-1185">Reference proteome</keyword>
<proteinExistence type="predicted"/>